<gene>
    <name evidence="2" type="ORF">HPB51_013698</name>
</gene>
<accession>A0A9J6F2L9</accession>
<reference evidence="2" key="1">
    <citation type="journal article" date="2020" name="Cell">
        <title>Large-Scale Comparative Analyses of Tick Genomes Elucidate Their Genetic Diversity and Vector Capacities.</title>
        <authorList>
            <consortium name="Tick Genome and Microbiome Consortium (TIGMIC)"/>
            <person name="Jia N."/>
            <person name="Wang J."/>
            <person name="Shi W."/>
            <person name="Du L."/>
            <person name="Sun Y."/>
            <person name="Zhan W."/>
            <person name="Jiang J.F."/>
            <person name="Wang Q."/>
            <person name="Zhang B."/>
            <person name="Ji P."/>
            <person name="Bell-Sakyi L."/>
            <person name="Cui X.M."/>
            <person name="Yuan T.T."/>
            <person name="Jiang B.G."/>
            <person name="Yang W.F."/>
            <person name="Lam T.T."/>
            <person name="Chang Q.C."/>
            <person name="Ding S.J."/>
            <person name="Wang X.J."/>
            <person name="Zhu J.G."/>
            <person name="Ruan X.D."/>
            <person name="Zhao L."/>
            <person name="Wei J.T."/>
            <person name="Ye R.Z."/>
            <person name="Que T.C."/>
            <person name="Du C.H."/>
            <person name="Zhou Y.H."/>
            <person name="Cheng J.X."/>
            <person name="Dai P.F."/>
            <person name="Guo W.B."/>
            <person name="Han X.H."/>
            <person name="Huang E.J."/>
            <person name="Li L.F."/>
            <person name="Wei W."/>
            <person name="Gao Y.C."/>
            <person name="Liu J.Z."/>
            <person name="Shao H.Z."/>
            <person name="Wang X."/>
            <person name="Wang C.C."/>
            <person name="Yang T.C."/>
            <person name="Huo Q.B."/>
            <person name="Li W."/>
            <person name="Chen H.Y."/>
            <person name="Chen S.E."/>
            <person name="Zhou L.G."/>
            <person name="Ni X.B."/>
            <person name="Tian J.H."/>
            <person name="Sheng Y."/>
            <person name="Liu T."/>
            <person name="Pan Y.S."/>
            <person name="Xia L.Y."/>
            <person name="Li J."/>
            <person name="Zhao F."/>
            <person name="Cao W.C."/>
        </authorList>
    </citation>
    <scope>NUCLEOTIDE SEQUENCE</scope>
    <source>
        <strain evidence="2">Rmic-2018</strain>
    </source>
</reference>
<feature type="signal peptide" evidence="1">
    <location>
        <begin position="1"/>
        <end position="22"/>
    </location>
</feature>
<reference evidence="2" key="2">
    <citation type="submission" date="2021-09" db="EMBL/GenBank/DDBJ databases">
        <authorList>
            <person name="Jia N."/>
            <person name="Wang J."/>
            <person name="Shi W."/>
            <person name="Du L."/>
            <person name="Sun Y."/>
            <person name="Zhan W."/>
            <person name="Jiang J."/>
            <person name="Wang Q."/>
            <person name="Zhang B."/>
            <person name="Ji P."/>
            <person name="Sakyi L.B."/>
            <person name="Cui X."/>
            <person name="Yuan T."/>
            <person name="Jiang B."/>
            <person name="Yang W."/>
            <person name="Lam T.T.-Y."/>
            <person name="Chang Q."/>
            <person name="Ding S."/>
            <person name="Wang X."/>
            <person name="Zhu J."/>
            <person name="Ruan X."/>
            <person name="Zhao L."/>
            <person name="Wei J."/>
            <person name="Que T."/>
            <person name="Du C."/>
            <person name="Cheng J."/>
            <person name="Dai P."/>
            <person name="Han X."/>
            <person name="Huang E."/>
            <person name="Gao Y."/>
            <person name="Liu J."/>
            <person name="Shao H."/>
            <person name="Ye R."/>
            <person name="Li L."/>
            <person name="Wei W."/>
            <person name="Wang X."/>
            <person name="Wang C."/>
            <person name="Huo Q."/>
            <person name="Li W."/>
            <person name="Guo W."/>
            <person name="Chen H."/>
            <person name="Chen S."/>
            <person name="Zhou L."/>
            <person name="Zhou L."/>
            <person name="Ni X."/>
            <person name="Tian J."/>
            <person name="Zhou Y."/>
            <person name="Sheng Y."/>
            <person name="Liu T."/>
            <person name="Pan Y."/>
            <person name="Xia L."/>
            <person name="Li J."/>
            <person name="Zhao F."/>
            <person name="Cao W."/>
        </authorList>
    </citation>
    <scope>NUCLEOTIDE SEQUENCE</scope>
    <source>
        <strain evidence="2">Rmic-2018</strain>
        <tissue evidence="2">Larvae</tissue>
    </source>
</reference>
<dbReference type="Gene3D" id="2.40.128.20">
    <property type="match status" value="1"/>
</dbReference>
<dbReference type="EMBL" id="JABSTU010000001">
    <property type="protein sequence ID" value="KAH8041038.1"/>
    <property type="molecule type" value="Genomic_DNA"/>
</dbReference>
<evidence type="ECO:0000256" key="1">
    <source>
        <dbReference type="SAM" id="SignalP"/>
    </source>
</evidence>
<dbReference type="SUPFAM" id="SSF50814">
    <property type="entry name" value="Lipocalins"/>
    <property type="match status" value="1"/>
</dbReference>
<dbReference type="GO" id="GO:0006629">
    <property type="term" value="P:lipid metabolic process"/>
    <property type="evidence" value="ECO:0007669"/>
    <property type="project" value="TreeGrafter"/>
</dbReference>
<name>A0A9J6F2L9_RHIMP</name>
<organism evidence="2 3">
    <name type="scientific">Rhipicephalus microplus</name>
    <name type="common">Cattle tick</name>
    <name type="synonym">Boophilus microplus</name>
    <dbReference type="NCBI Taxonomy" id="6941"/>
    <lineage>
        <taxon>Eukaryota</taxon>
        <taxon>Metazoa</taxon>
        <taxon>Ecdysozoa</taxon>
        <taxon>Arthropoda</taxon>
        <taxon>Chelicerata</taxon>
        <taxon>Arachnida</taxon>
        <taxon>Acari</taxon>
        <taxon>Parasitiformes</taxon>
        <taxon>Ixodida</taxon>
        <taxon>Ixodoidea</taxon>
        <taxon>Ixodidae</taxon>
        <taxon>Rhipicephalinae</taxon>
        <taxon>Rhipicephalus</taxon>
        <taxon>Boophilus</taxon>
    </lineage>
</organism>
<sequence length="180" mass="20262">MMSKPLSLFMIALITATRPLSAQVIDIGSCPAVKVQERLDPNKRARICQLVHVVSVAPCRAQFSGKWFEIERTFVRRSNQRLHCVSVEYYYDGQGKVLCGQQRRSAQIQSNALFGCFTRTTTSVPSCTAVAAHCGCTLVLYVWILCRNHTVTEPYLANLRGYVQQWTGIPTRLFSKTPCK</sequence>
<dbReference type="AlphaFoldDB" id="A0A9J6F2L9"/>
<dbReference type="GO" id="GO:0000302">
    <property type="term" value="P:response to reactive oxygen species"/>
    <property type="evidence" value="ECO:0007669"/>
    <property type="project" value="TreeGrafter"/>
</dbReference>
<dbReference type="InterPro" id="IPR012674">
    <property type="entry name" value="Calycin"/>
</dbReference>
<keyword evidence="3" id="KW-1185">Reference proteome</keyword>
<dbReference type="PANTHER" id="PTHR10612">
    <property type="entry name" value="APOLIPOPROTEIN D"/>
    <property type="match status" value="1"/>
</dbReference>
<proteinExistence type="predicted"/>
<protein>
    <submittedName>
        <fullName evidence="2">Uncharacterized protein</fullName>
    </submittedName>
</protein>
<dbReference type="GO" id="GO:0005737">
    <property type="term" value="C:cytoplasm"/>
    <property type="evidence" value="ECO:0007669"/>
    <property type="project" value="TreeGrafter"/>
</dbReference>
<evidence type="ECO:0000313" key="3">
    <source>
        <dbReference type="Proteomes" id="UP000821866"/>
    </source>
</evidence>
<evidence type="ECO:0000313" key="2">
    <source>
        <dbReference type="EMBL" id="KAH8041038.1"/>
    </source>
</evidence>
<keyword evidence="1" id="KW-0732">Signal</keyword>
<dbReference type="Proteomes" id="UP000821866">
    <property type="component" value="Chromosome 1"/>
</dbReference>
<dbReference type="PANTHER" id="PTHR10612:SF34">
    <property type="entry name" value="APOLIPOPROTEIN D"/>
    <property type="match status" value="1"/>
</dbReference>
<comment type="caution">
    <text evidence="2">The sequence shown here is derived from an EMBL/GenBank/DDBJ whole genome shotgun (WGS) entry which is preliminary data.</text>
</comment>
<feature type="chain" id="PRO_5039918792" evidence="1">
    <location>
        <begin position="23"/>
        <end position="180"/>
    </location>
</feature>